<name>A0A930UGY8_9GAMM</name>
<keyword evidence="4" id="KW-1185">Reference proteome</keyword>
<dbReference type="PANTHER" id="PTHR43031">
    <property type="entry name" value="FAD-DEPENDENT OXIDOREDUCTASE"/>
    <property type="match status" value="1"/>
</dbReference>
<comment type="caution">
    <text evidence="3">The sequence shown here is derived from an EMBL/GenBank/DDBJ whole genome shotgun (WGS) entry which is preliminary data.</text>
</comment>
<dbReference type="CDD" id="cd00158">
    <property type="entry name" value="RHOD"/>
    <property type="match status" value="1"/>
</dbReference>
<sequence length="138" mass="14693">MFAEFLLDNIVLAVGCGLLGGMTLYMWSQAGSSFALDVHAAVLRINQDNAQVIDLRSKEDFERGRLPGSRHVPAAEIAAKASALAGKRPLLLVCATGTISAAQARKLHAAGMKDVSTIKGGLRAWLDEGQPTHRGKKK</sequence>
<dbReference type="InterPro" id="IPR036873">
    <property type="entry name" value="Rhodanese-like_dom_sf"/>
</dbReference>
<dbReference type="Gene3D" id="3.40.250.10">
    <property type="entry name" value="Rhodanese-like domain"/>
    <property type="match status" value="1"/>
</dbReference>
<gene>
    <name evidence="3" type="ORF">ISN26_05790</name>
</gene>
<dbReference type="Proteomes" id="UP000604381">
    <property type="component" value="Unassembled WGS sequence"/>
</dbReference>
<dbReference type="EMBL" id="JADHEI010000044">
    <property type="protein sequence ID" value="MBF2735571.1"/>
    <property type="molecule type" value="Genomic_DNA"/>
</dbReference>
<dbReference type="AlphaFoldDB" id="A0A930UGY8"/>
<evidence type="ECO:0000313" key="3">
    <source>
        <dbReference type="EMBL" id="MBF2735571.1"/>
    </source>
</evidence>
<dbReference type="PROSITE" id="PS50206">
    <property type="entry name" value="RHODANESE_3"/>
    <property type="match status" value="1"/>
</dbReference>
<dbReference type="SMART" id="SM00450">
    <property type="entry name" value="RHOD"/>
    <property type="match status" value="1"/>
</dbReference>
<dbReference type="InterPro" id="IPR001763">
    <property type="entry name" value="Rhodanese-like_dom"/>
</dbReference>
<evidence type="ECO:0000259" key="2">
    <source>
        <dbReference type="PROSITE" id="PS50206"/>
    </source>
</evidence>
<dbReference type="InterPro" id="IPR050229">
    <property type="entry name" value="GlpE_sulfurtransferase"/>
</dbReference>
<evidence type="ECO:0000313" key="4">
    <source>
        <dbReference type="Proteomes" id="UP000604381"/>
    </source>
</evidence>
<organism evidence="3 4">
    <name type="scientific">Candidatus Amphirhobacter heronislandensis</name>
    <dbReference type="NCBI Taxonomy" id="1732024"/>
    <lineage>
        <taxon>Bacteria</taxon>
        <taxon>Pseudomonadati</taxon>
        <taxon>Pseudomonadota</taxon>
        <taxon>Gammaproteobacteria</taxon>
        <taxon>Candidatus Tethybacterales</taxon>
        <taxon>Candidatus Tethybacteraceae</taxon>
        <taxon>Candidatus Amphirhobacter</taxon>
    </lineage>
</organism>
<accession>A0A930UGY8</accession>
<reference evidence="3" key="1">
    <citation type="submission" date="2020-10" db="EMBL/GenBank/DDBJ databases">
        <title>An improved Amphimedon queenslandica hologenome assembly reveals how three proteobacterial symbionts can extend the metabolic phenotypic of their marine sponge host.</title>
        <authorList>
            <person name="Degnan B."/>
            <person name="Degnan S."/>
            <person name="Xiang X."/>
        </authorList>
    </citation>
    <scope>NUCLEOTIDE SEQUENCE</scope>
    <source>
        <strain evidence="3">AqS2</strain>
    </source>
</reference>
<feature type="domain" description="Rhodanese" evidence="2">
    <location>
        <begin position="46"/>
        <end position="134"/>
    </location>
</feature>
<dbReference type="Pfam" id="PF00581">
    <property type="entry name" value="Rhodanese"/>
    <property type="match status" value="1"/>
</dbReference>
<proteinExistence type="predicted"/>
<keyword evidence="1" id="KW-0812">Transmembrane</keyword>
<keyword evidence="1" id="KW-0472">Membrane</keyword>
<feature type="transmembrane region" description="Helical" evidence="1">
    <location>
        <begin position="6"/>
        <end position="27"/>
    </location>
</feature>
<dbReference type="SUPFAM" id="SSF52821">
    <property type="entry name" value="Rhodanese/Cell cycle control phosphatase"/>
    <property type="match status" value="1"/>
</dbReference>
<evidence type="ECO:0000256" key="1">
    <source>
        <dbReference type="SAM" id="Phobius"/>
    </source>
</evidence>
<dbReference type="PANTHER" id="PTHR43031:SF7">
    <property type="entry name" value="NITRIC OXIDE REDUCTASE FLRD-NAD(+) REDUCTASE"/>
    <property type="match status" value="1"/>
</dbReference>
<keyword evidence="1" id="KW-1133">Transmembrane helix</keyword>
<protein>
    <submittedName>
        <fullName evidence="3">Rhodanese-like domain-containing protein</fullName>
    </submittedName>
</protein>